<dbReference type="PANTHER" id="PTHR37984">
    <property type="entry name" value="PROTEIN CBG26694"/>
    <property type="match status" value="1"/>
</dbReference>
<dbReference type="InterPro" id="IPR050951">
    <property type="entry name" value="Retrovirus_Pol_polyprotein"/>
</dbReference>
<gene>
    <name evidence="2" type="ORF">BSL78_23657</name>
</gene>
<dbReference type="GO" id="GO:0003676">
    <property type="term" value="F:nucleic acid binding"/>
    <property type="evidence" value="ECO:0007669"/>
    <property type="project" value="InterPro"/>
</dbReference>
<evidence type="ECO:0000259" key="1">
    <source>
        <dbReference type="PROSITE" id="PS50994"/>
    </source>
</evidence>
<dbReference type="InterPro" id="IPR012337">
    <property type="entry name" value="RNaseH-like_sf"/>
</dbReference>
<dbReference type="InterPro" id="IPR001584">
    <property type="entry name" value="Integrase_cat-core"/>
</dbReference>
<dbReference type="InterPro" id="IPR041588">
    <property type="entry name" value="Integrase_H2C2"/>
</dbReference>
<sequence length="262" mass="30472">METEGSDRFADNVRNIFDYCLNQAYPEGLSRDQKKEFRRKCRNFTIKDGALFYIGHKQDHMARVISSREEQQRIVAACHKGLGDTKEPEALSGHFGRDKTQARIKERFYWPTITKDVHDFLRTCDTCQRVNKAFKKVRGELQPLPVKPEAFQRIGIDLVGPLPKTREGYQYFATAICAYTKWVESEPLKSKSATEVAQFIYRIICRHGCPQIQLSDQGREFVNRVSEELHRLTGVDHRITTAYHPQCNGLAEKRTRPHRMYC</sequence>
<dbReference type="Gene3D" id="1.10.340.70">
    <property type="match status" value="1"/>
</dbReference>
<dbReference type="Gene3D" id="3.30.420.10">
    <property type="entry name" value="Ribonuclease H-like superfamily/Ribonuclease H"/>
    <property type="match status" value="1"/>
</dbReference>
<evidence type="ECO:0000313" key="3">
    <source>
        <dbReference type="Proteomes" id="UP000230750"/>
    </source>
</evidence>
<dbReference type="Pfam" id="PF00665">
    <property type="entry name" value="rve"/>
    <property type="match status" value="1"/>
</dbReference>
<dbReference type="SUPFAM" id="SSF53098">
    <property type="entry name" value="Ribonuclease H-like"/>
    <property type="match status" value="1"/>
</dbReference>
<dbReference type="Proteomes" id="UP000230750">
    <property type="component" value="Unassembled WGS sequence"/>
</dbReference>
<feature type="domain" description="Integrase catalytic" evidence="1">
    <location>
        <begin position="144"/>
        <end position="262"/>
    </location>
</feature>
<accession>A0A2G8JUU0</accession>
<organism evidence="2 3">
    <name type="scientific">Stichopus japonicus</name>
    <name type="common">Sea cucumber</name>
    <dbReference type="NCBI Taxonomy" id="307972"/>
    <lineage>
        <taxon>Eukaryota</taxon>
        <taxon>Metazoa</taxon>
        <taxon>Echinodermata</taxon>
        <taxon>Eleutherozoa</taxon>
        <taxon>Echinozoa</taxon>
        <taxon>Holothuroidea</taxon>
        <taxon>Aspidochirotacea</taxon>
        <taxon>Aspidochirotida</taxon>
        <taxon>Stichopodidae</taxon>
        <taxon>Apostichopus</taxon>
    </lineage>
</organism>
<dbReference type="GO" id="GO:0015074">
    <property type="term" value="P:DNA integration"/>
    <property type="evidence" value="ECO:0007669"/>
    <property type="project" value="InterPro"/>
</dbReference>
<dbReference type="PANTHER" id="PTHR37984:SF15">
    <property type="entry name" value="INTEGRASE CATALYTIC DOMAIN-CONTAINING PROTEIN"/>
    <property type="match status" value="1"/>
</dbReference>
<evidence type="ECO:0000313" key="2">
    <source>
        <dbReference type="EMBL" id="PIK39503.1"/>
    </source>
</evidence>
<dbReference type="OrthoDB" id="6627416at2759"/>
<reference evidence="2 3" key="1">
    <citation type="journal article" date="2017" name="PLoS Biol.">
        <title>The sea cucumber genome provides insights into morphological evolution and visceral regeneration.</title>
        <authorList>
            <person name="Zhang X."/>
            <person name="Sun L."/>
            <person name="Yuan J."/>
            <person name="Sun Y."/>
            <person name="Gao Y."/>
            <person name="Zhang L."/>
            <person name="Li S."/>
            <person name="Dai H."/>
            <person name="Hamel J.F."/>
            <person name="Liu C."/>
            <person name="Yu Y."/>
            <person name="Liu S."/>
            <person name="Lin W."/>
            <person name="Guo K."/>
            <person name="Jin S."/>
            <person name="Xu P."/>
            <person name="Storey K.B."/>
            <person name="Huan P."/>
            <person name="Zhang T."/>
            <person name="Zhou Y."/>
            <person name="Zhang J."/>
            <person name="Lin C."/>
            <person name="Li X."/>
            <person name="Xing L."/>
            <person name="Huo D."/>
            <person name="Sun M."/>
            <person name="Wang L."/>
            <person name="Mercier A."/>
            <person name="Li F."/>
            <person name="Yang H."/>
            <person name="Xiang J."/>
        </authorList>
    </citation>
    <scope>NUCLEOTIDE SEQUENCE [LARGE SCALE GENOMIC DNA]</scope>
    <source>
        <strain evidence="2">Shaxun</strain>
        <tissue evidence="2">Muscle</tissue>
    </source>
</reference>
<protein>
    <submittedName>
        <fullName evidence="2">Putative gypsy retrotransposon integrase-like protein 1-like</fullName>
    </submittedName>
</protein>
<keyword evidence="3" id="KW-1185">Reference proteome</keyword>
<dbReference type="FunFam" id="1.10.340.70:FF:000001">
    <property type="entry name" value="Retrovirus-related Pol polyprotein from transposon gypsy-like Protein"/>
    <property type="match status" value="1"/>
</dbReference>
<proteinExistence type="predicted"/>
<comment type="caution">
    <text evidence="2">The sequence shown here is derived from an EMBL/GenBank/DDBJ whole genome shotgun (WGS) entry which is preliminary data.</text>
</comment>
<dbReference type="InterPro" id="IPR036397">
    <property type="entry name" value="RNaseH_sf"/>
</dbReference>
<dbReference type="PROSITE" id="PS50994">
    <property type="entry name" value="INTEGRASE"/>
    <property type="match status" value="1"/>
</dbReference>
<dbReference type="Pfam" id="PF17921">
    <property type="entry name" value="Integrase_H2C2"/>
    <property type="match status" value="1"/>
</dbReference>
<name>A0A2G8JUU0_STIJA</name>
<dbReference type="EMBL" id="MRZV01001232">
    <property type="protein sequence ID" value="PIK39503.1"/>
    <property type="molecule type" value="Genomic_DNA"/>
</dbReference>
<dbReference type="AlphaFoldDB" id="A0A2G8JUU0"/>